<name>A0AAW2K2H0_SESRA</name>
<dbReference type="AlphaFoldDB" id="A0AAW2K2H0"/>
<proteinExistence type="predicted"/>
<dbReference type="EMBL" id="JACGWJ010000030">
    <property type="protein sequence ID" value="KAL0301019.1"/>
    <property type="molecule type" value="Genomic_DNA"/>
</dbReference>
<comment type="caution">
    <text evidence="2">The sequence shown here is derived from an EMBL/GenBank/DDBJ whole genome shotgun (WGS) entry which is preliminary data.</text>
</comment>
<organism evidence="2">
    <name type="scientific">Sesamum radiatum</name>
    <name type="common">Black benniseed</name>
    <dbReference type="NCBI Taxonomy" id="300843"/>
    <lineage>
        <taxon>Eukaryota</taxon>
        <taxon>Viridiplantae</taxon>
        <taxon>Streptophyta</taxon>
        <taxon>Embryophyta</taxon>
        <taxon>Tracheophyta</taxon>
        <taxon>Spermatophyta</taxon>
        <taxon>Magnoliopsida</taxon>
        <taxon>eudicotyledons</taxon>
        <taxon>Gunneridae</taxon>
        <taxon>Pentapetalae</taxon>
        <taxon>asterids</taxon>
        <taxon>lamiids</taxon>
        <taxon>Lamiales</taxon>
        <taxon>Pedaliaceae</taxon>
        <taxon>Sesamum</taxon>
    </lineage>
</organism>
<accession>A0AAW2K2H0</accession>
<reference evidence="2" key="2">
    <citation type="journal article" date="2024" name="Plant">
        <title>Genomic evolution and insights into agronomic trait innovations of Sesamum species.</title>
        <authorList>
            <person name="Miao H."/>
            <person name="Wang L."/>
            <person name="Qu L."/>
            <person name="Liu H."/>
            <person name="Sun Y."/>
            <person name="Le M."/>
            <person name="Wang Q."/>
            <person name="Wei S."/>
            <person name="Zheng Y."/>
            <person name="Lin W."/>
            <person name="Duan Y."/>
            <person name="Cao H."/>
            <person name="Xiong S."/>
            <person name="Wang X."/>
            <person name="Wei L."/>
            <person name="Li C."/>
            <person name="Ma Q."/>
            <person name="Ju M."/>
            <person name="Zhao R."/>
            <person name="Li G."/>
            <person name="Mu C."/>
            <person name="Tian Q."/>
            <person name="Mei H."/>
            <person name="Zhang T."/>
            <person name="Gao T."/>
            <person name="Zhang H."/>
        </authorList>
    </citation>
    <scope>NUCLEOTIDE SEQUENCE</scope>
    <source>
        <strain evidence="2">G02</strain>
    </source>
</reference>
<feature type="compositionally biased region" description="Basic and acidic residues" evidence="1">
    <location>
        <begin position="1"/>
        <end position="29"/>
    </location>
</feature>
<sequence length="117" mass="13163">MEIDSWKKTTHNEQRTKEGGEDKKVEGNKGARGIGGSVKDRSNFLSQSPVTNAADRPHHLPSLITTLVFYLSRSSLGTRRPPMTNHREIYLAHSPRDVEKARHSTLVPTVYKYASCM</sequence>
<evidence type="ECO:0000256" key="1">
    <source>
        <dbReference type="SAM" id="MobiDB-lite"/>
    </source>
</evidence>
<protein>
    <submittedName>
        <fullName evidence="2">Uncharacterized protein</fullName>
    </submittedName>
</protein>
<evidence type="ECO:0000313" key="2">
    <source>
        <dbReference type="EMBL" id="KAL0301019.1"/>
    </source>
</evidence>
<reference evidence="2" key="1">
    <citation type="submission" date="2020-06" db="EMBL/GenBank/DDBJ databases">
        <authorList>
            <person name="Li T."/>
            <person name="Hu X."/>
            <person name="Zhang T."/>
            <person name="Song X."/>
            <person name="Zhang H."/>
            <person name="Dai N."/>
            <person name="Sheng W."/>
            <person name="Hou X."/>
            <person name="Wei L."/>
        </authorList>
    </citation>
    <scope>NUCLEOTIDE SEQUENCE</scope>
    <source>
        <strain evidence="2">G02</strain>
        <tissue evidence="2">Leaf</tissue>
    </source>
</reference>
<feature type="region of interest" description="Disordered" evidence="1">
    <location>
        <begin position="1"/>
        <end position="57"/>
    </location>
</feature>
<gene>
    <name evidence="2" type="ORF">Sradi_6378700</name>
</gene>